<comment type="subcellular location">
    <subcellularLocation>
        <location evidence="1">Nucleus</location>
    </subcellularLocation>
</comment>
<organism evidence="4 5">
    <name type="scientific">Eptatretus burgeri</name>
    <name type="common">Inshore hagfish</name>
    <dbReference type="NCBI Taxonomy" id="7764"/>
    <lineage>
        <taxon>Eukaryota</taxon>
        <taxon>Metazoa</taxon>
        <taxon>Chordata</taxon>
        <taxon>Craniata</taxon>
        <taxon>Vertebrata</taxon>
        <taxon>Cyclostomata</taxon>
        <taxon>Myxini</taxon>
        <taxon>Myxiniformes</taxon>
        <taxon>Myxinidae</taxon>
        <taxon>Eptatretinae</taxon>
        <taxon>Eptatretus</taxon>
    </lineage>
</organism>
<dbReference type="GO" id="GO:0003697">
    <property type="term" value="F:single-stranded DNA binding"/>
    <property type="evidence" value="ECO:0007669"/>
    <property type="project" value="TreeGrafter"/>
</dbReference>
<keyword evidence="3" id="KW-0539">Nucleus</keyword>
<dbReference type="PANTHER" id="PTHR15114:SF1">
    <property type="entry name" value="REPLICATION PROTEIN A 14 KDA SUBUNIT"/>
    <property type="match status" value="1"/>
</dbReference>
<dbReference type="GO" id="GO:0006289">
    <property type="term" value="P:nucleotide-excision repair"/>
    <property type="evidence" value="ECO:0007669"/>
    <property type="project" value="TreeGrafter"/>
</dbReference>
<proteinExistence type="inferred from homology"/>
<evidence type="ECO:0000313" key="4">
    <source>
        <dbReference type="Ensembl" id="ENSEBUP00000021657.1"/>
    </source>
</evidence>
<dbReference type="GO" id="GO:0006284">
    <property type="term" value="P:base-excision repair"/>
    <property type="evidence" value="ECO:0007669"/>
    <property type="project" value="TreeGrafter"/>
</dbReference>
<dbReference type="InterPro" id="IPR013970">
    <property type="entry name" value="Rfa2"/>
</dbReference>
<comment type="similarity">
    <text evidence="2">Belongs to the replication factor A protein 3 family.</text>
</comment>
<sequence length="63" mass="7378">MLSEMLSGVVEVVGRVSHRNNLQCQSYTQFPEDRANFDLSLYNDGLKILQDFPQHYMTELHDF</sequence>
<dbReference type="GO" id="GO:0003684">
    <property type="term" value="F:damaged DNA binding"/>
    <property type="evidence" value="ECO:0007669"/>
    <property type="project" value="TreeGrafter"/>
</dbReference>
<accession>A0A8C4QZT3</accession>
<name>A0A8C4QZT3_EPTBU</name>
<reference evidence="4" key="1">
    <citation type="submission" date="2025-08" db="UniProtKB">
        <authorList>
            <consortium name="Ensembl"/>
        </authorList>
    </citation>
    <scope>IDENTIFICATION</scope>
</reference>
<dbReference type="Ensembl" id="ENSEBUT00000022233.1">
    <property type="protein sequence ID" value="ENSEBUP00000021657.1"/>
    <property type="gene ID" value="ENSEBUG00000013368.1"/>
</dbReference>
<dbReference type="AlphaFoldDB" id="A0A8C4QZT3"/>
<dbReference type="Pfam" id="PF08661">
    <property type="entry name" value="Rep_fac-A_3"/>
    <property type="match status" value="1"/>
</dbReference>
<evidence type="ECO:0000256" key="2">
    <source>
        <dbReference type="ARBA" id="ARBA00009761"/>
    </source>
</evidence>
<evidence type="ECO:0000256" key="1">
    <source>
        <dbReference type="ARBA" id="ARBA00004123"/>
    </source>
</evidence>
<dbReference type="GO" id="GO:0000724">
    <property type="term" value="P:double-strand break repair via homologous recombination"/>
    <property type="evidence" value="ECO:0007669"/>
    <property type="project" value="TreeGrafter"/>
</dbReference>
<dbReference type="PANTHER" id="PTHR15114">
    <property type="entry name" value="REPLICATION PROTEIN A3"/>
    <property type="match status" value="1"/>
</dbReference>
<dbReference type="GeneTree" id="ENSGT00940000165163"/>
<dbReference type="GO" id="GO:0035861">
    <property type="term" value="C:site of double-strand break"/>
    <property type="evidence" value="ECO:0007669"/>
    <property type="project" value="TreeGrafter"/>
</dbReference>
<dbReference type="Gene3D" id="2.40.50.140">
    <property type="entry name" value="Nucleic acid-binding proteins"/>
    <property type="match status" value="1"/>
</dbReference>
<dbReference type="SUPFAM" id="SSF50249">
    <property type="entry name" value="Nucleic acid-binding proteins"/>
    <property type="match status" value="1"/>
</dbReference>
<keyword evidence="5" id="KW-1185">Reference proteome</keyword>
<dbReference type="OMA" id="FPEDRAN"/>
<dbReference type="GO" id="GO:0006260">
    <property type="term" value="P:DNA replication"/>
    <property type="evidence" value="ECO:0007669"/>
    <property type="project" value="InterPro"/>
</dbReference>
<dbReference type="Proteomes" id="UP000694388">
    <property type="component" value="Unplaced"/>
</dbReference>
<dbReference type="GO" id="GO:0006298">
    <property type="term" value="P:mismatch repair"/>
    <property type="evidence" value="ECO:0007669"/>
    <property type="project" value="TreeGrafter"/>
</dbReference>
<protein>
    <submittedName>
        <fullName evidence="4">Uncharacterized protein</fullName>
    </submittedName>
</protein>
<reference evidence="4" key="2">
    <citation type="submission" date="2025-09" db="UniProtKB">
        <authorList>
            <consortium name="Ensembl"/>
        </authorList>
    </citation>
    <scope>IDENTIFICATION</scope>
</reference>
<dbReference type="GO" id="GO:0005662">
    <property type="term" value="C:DNA replication factor A complex"/>
    <property type="evidence" value="ECO:0007669"/>
    <property type="project" value="TreeGrafter"/>
</dbReference>
<evidence type="ECO:0000313" key="5">
    <source>
        <dbReference type="Proteomes" id="UP000694388"/>
    </source>
</evidence>
<dbReference type="InterPro" id="IPR012340">
    <property type="entry name" value="NA-bd_OB-fold"/>
</dbReference>
<evidence type="ECO:0000256" key="3">
    <source>
        <dbReference type="ARBA" id="ARBA00023242"/>
    </source>
</evidence>